<evidence type="ECO:0000313" key="10">
    <source>
        <dbReference type="EMBL" id="MBI4595966.1"/>
    </source>
</evidence>
<evidence type="ECO:0000256" key="1">
    <source>
        <dbReference type="ARBA" id="ARBA00022485"/>
    </source>
</evidence>
<dbReference type="InterPro" id="IPR005117">
    <property type="entry name" value="NiRdtase/SiRdtase_haem-b_fer"/>
</dbReference>
<dbReference type="PROSITE" id="PS00365">
    <property type="entry name" value="NIR_SIR"/>
    <property type="match status" value="1"/>
</dbReference>
<gene>
    <name evidence="10" type="ORF">HY730_06260</name>
</gene>
<evidence type="ECO:0000256" key="4">
    <source>
        <dbReference type="ARBA" id="ARBA00023002"/>
    </source>
</evidence>
<dbReference type="InterPro" id="IPR036868">
    <property type="entry name" value="TusA-like_sf"/>
</dbReference>
<dbReference type="SUPFAM" id="SSF55124">
    <property type="entry name" value="Nitrite/Sulfite reductase N-terminal domain-like"/>
    <property type="match status" value="2"/>
</dbReference>
<feature type="domain" description="Nitrite/Sulfite reductase ferredoxin-like" evidence="9">
    <location>
        <begin position="61"/>
        <end position="127"/>
    </location>
</feature>
<dbReference type="SUPFAM" id="SSF56014">
    <property type="entry name" value="Nitrite and sulphite reductase 4Fe-4S domain-like"/>
    <property type="match status" value="2"/>
</dbReference>
<dbReference type="PRINTS" id="PR00397">
    <property type="entry name" value="SIROHAEM"/>
</dbReference>
<keyword evidence="3" id="KW-0479">Metal-binding</keyword>
<dbReference type="InterPro" id="IPR045854">
    <property type="entry name" value="NO2/SO3_Rdtase_4Fe4S_sf"/>
</dbReference>
<feature type="domain" description="Nitrite/Sulfite reductase ferredoxin-like" evidence="9">
    <location>
        <begin position="328"/>
        <end position="386"/>
    </location>
</feature>
<dbReference type="PANTHER" id="PTHR32439:SF9">
    <property type="entry name" value="BLR3264 PROTEIN"/>
    <property type="match status" value="1"/>
</dbReference>
<evidence type="ECO:0000313" key="11">
    <source>
        <dbReference type="Proteomes" id="UP000772181"/>
    </source>
</evidence>
<dbReference type="Gene3D" id="3.90.480.10">
    <property type="entry name" value="Sulfite Reductase Hemoprotein,Domain 2"/>
    <property type="match status" value="1"/>
</dbReference>
<dbReference type="Pfam" id="PF03460">
    <property type="entry name" value="NIR_SIR_ferr"/>
    <property type="match status" value="2"/>
</dbReference>
<dbReference type="InterPro" id="IPR051329">
    <property type="entry name" value="NIR_SIR_4Fe-4S"/>
</dbReference>
<organism evidence="10 11">
    <name type="scientific">Tectimicrobiota bacterium</name>
    <dbReference type="NCBI Taxonomy" id="2528274"/>
    <lineage>
        <taxon>Bacteria</taxon>
        <taxon>Pseudomonadati</taxon>
        <taxon>Nitrospinota/Tectimicrobiota group</taxon>
        <taxon>Candidatus Tectimicrobiota</taxon>
    </lineage>
</organism>
<dbReference type="InterPro" id="IPR006066">
    <property type="entry name" value="NO2/SO3_Rdtase_FeS/sirohaem_BS"/>
</dbReference>
<dbReference type="Proteomes" id="UP000772181">
    <property type="component" value="Unassembled WGS sequence"/>
</dbReference>
<dbReference type="Gene3D" id="3.30.110.40">
    <property type="entry name" value="TusA-like domain"/>
    <property type="match status" value="1"/>
</dbReference>
<evidence type="ECO:0000256" key="6">
    <source>
        <dbReference type="ARBA" id="ARBA00023014"/>
    </source>
</evidence>
<dbReference type="PANTHER" id="PTHR32439">
    <property type="entry name" value="FERREDOXIN--NITRITE REDUCTASE, CHLOROPLASTIC"/>
    <property type="match status" value="1"/>
</dbReference>
<name>A0A933LR35_UNCTE</name>
<dbReference type="SUPFAM" id="SSF64307">
    <property type="entry name" value="SirA-like"/>
    <property type="match status" value="1"/>
</dbReference>
<evidence type="ECO:0000259" key="9">
    <source>
        <dbReference type="Pfam" id="PF03460"/>
    </source>
</evidence>
<feature type="domain" description="Nitrite/sulphite reductase 4Fe-4S" evidence="7">
    <location>
        <begin position="137"/>
        <end position="286"/>
    </location>
</feature>
<dbReference type="EMBL" id="JACQWF010000278">
    <property type="protein sequence ID" value="MBI4595966.1"/>
    <property type="molecule type" value="Genomic_DNA"/>
</dbReference>
<keyword evidence="1" id="KW-0004">4Fe-4S</keyword>
<dbReference type="InterPro" id="IPR036136">
    <property type="entry name" value="Nit/Sulf_reduc_fer-like_dom_sf"/>
</dbReference>
<dbReference type="GO" id="GO:0020037">
    <property type="term" value="F:heme binding"/>
    <property type="evidence" value="ECO:0007669"/>
    <property type="project" value="InterPro"/>
</dbReference>
<dbReference type="Gene3D" id="3.30.413.10">
    <property type="entry name" value="Sulfite Reductase Hemoprotein, domain 1"/>
    <property type="match status" value="2"/>
</dbReference>
<dbReference type="CDD" id="cd00291">
    <property type="entry name" value="SirA_YedF_YeeD"/>
    <property type="match status" value="1"/>
</dbReference>
<evidence type="ECO:0000256" key="3">
    <source>
        <dbReference type="ARBA" id="ARBA00022723"/>
    </source>
</evidence>
<dbReference type="Pfam" id="PF01077">
    <property type="entry name" value="NIR_SIR"/>
    <property type="match status" value="1"/>
</dbReference>
<keyword evidence="4" id="KW-0560">Oxidoreductase</keyword>
<feature type="domain" description="UPF0033" evidence="8">
    <location>
        <begin position="692"/>
        <end position="760"/>
    </location>
</feature>
<accession>A0A933LR35</accession>
<dbReference type="Pfam" id="PF01206">
    <property type="entry name" value="TusA"/>
    <property type="match status" value="1"/>
</dbReference>
<keyword evidence="2" id="KW-0349">Heme</keyword>
<evidence type="ECO:0000259" key="7">
    <source>
        <dbReference type="Pfam" id="PF01077"/>
    </source>
</evidence>
<evidence type="ECO:0000259" key="8">
    <source>
        <dbReference type="Pfam" id="PF01206"/>
    </source>
</evidence>
<proteinExistence type="predicted"/>
<comment type="caution">
    <text evidence="10">The sequence shown here is derived from an EMBL/GenBank/DDBJ whole genome shotgun (WGS) entry which is preliminary data.</text>
</comment>
<reference evidence="10" key="1">
    <citation type="submission" date="2020-07" db="EMBL/GenBank/DDBJ databases">
        <title>Huge and variable diversity of episymbiotic CPR bacteria and DPANN archaea in groundwater ecosystems.</title>
        <authorList>
            <person name="He C.Y."/>
            <person name="Keren R."/>
            <person name="Whittaker M."/>
            <person name="Farag I.F."/>
            <person name="Doudna J."/>
            <person name="Cate J.H.D."/>
            <person name="Banfield J.F."/>
        </authorList>
    </citation>
    <scope>NUCLEOTIDE SEQUENCE</scope>
    <source>
        <strain evidence="10">NC_groundwater_1482_Ag_S-0.65um_47_24</strain>
    </source>
</reference>
<dbReference type="InterPro" id="IPR006067">
    <property type="entry name" value="NO2/SO3_Rdtase_4Fe4S_dom"/>
</dbReference>
<dbReference type="GO" id="GO:0051539">
    <property type="term" value="F:4 iron, 4 sulfur cluster binding"/>
    <property type="evidence" value="ECO:0007669"/>
    <property type="project" value="UniProtKB-KW"/>
</dbReference>
<dbReference type="GO" id="GO:0016491">
    <property type="term" value="F:oxidoreductase activity"/>
    <property type="evidence" value="ECO:0007669"/>
    <property type="project" value="UniProtKB-KW"/>
</dbReference>
<evidence type="ECO:0000256" key="5">
    <source>
        <dbReference type="ARBA" id="ARBA00023004"/>
    </source>
</evidence>
<evidence type="ECO:0000256" key="2">
    <source>
        <dbReference type="ARBA" id="ARBA00022617"/>
    </source>
</evidence>
<sequence>MINSGRETLDIIETSGQYGLLIIPEKLAKEVKGFREQVENFQAGKTDPVRFRAYRVPMGVYEQRENNTYMARLRLPGGVATAGQLEKMAELSEKYGRSLVHLTTRQDIQLHNLKLEVLPDVMEELLKVGLVCRGGGGNTVRNITASALAGVDPAAPFDILPYALQVTEYLLPFDSSYQLPRKFKIAFVSNPAEEKLTRIADLGLIACCRDGQDGFAVYAGGGMGAHSRAGILIEEFIPAEDAIIYAEATKRVFDRHGHRADRHHARLRFVLERFGEDKFRETLKDMVEKVRAEALDFPGVRFQSPIAPGGQELDSYIPYVLPSKIPGRYNLRFRPILGDLSAPQLRQIADLMRKEGVEFRADVEQGFYLIHVRGESVSEIRGKLSELVNPFPAAAPVACAGASTCRLGVCRSRGLALAVHEAVLSLSQERQEKLPAIKISGCPNSCGQHALSDLGFCGAAKRINGRLMPFYQVFVKPQGDGALSRRVGDLPARAVPEFLTGLDSLENIETHLAKFQTYPPYAEAPEYYRDWGAEEDFSLAGRGPGECGAGVMDVIALDIKTAEDELEHNKDSEGLYKAAISAMRALLITHGIDTQKPREIMNAFQKYFITPGWVSRKSEQIIQGLLDYRLGDLATLEDFKDDIHELVARVRDLYNSLDSNLKFRIEPLKEGIESENMGTHDLSGLNETEIYRIDLRRTPCPINFMMAKVELERIPIGKRLEIYLDEGEPIDNVPASFQKQGQEVVELGDAPEKGKRVVIERKH</sequence>
<dbReference type="AlphaFoldDB" id="A0A933LR35"/>
<dbReference type="InterPro" id="IPR001455">
    <property type="entry name" value="TusA-like"/>
</dbReference>
<dbReference type="GO" id="GO:0046872">
    <property type="term" value="F:metal ion binding"/>
    <property type="evidence" value="ECO:0007669"/>
    <property type="project" value="UniProtKB-KW"/>
</dbReference>
<protein>
    <submittedName>
        <fullName evidence="10">Sulfurtransferase TusA family protein</fullName>
    </submittedName>
</protein>
<keyword evidence="5" id="KW-0408">Iron</keyword>
<keyword evidence="6" id="KW-0411">Iron-sulfur</keyword>